<organism evidence="1 2">
    <name type="scientific">Hibiscus sabdariffa</name>
    <name type="common">roselle</name>
    <dbReference type="NCBI Taxonomy" id="183260"/>
    <lineage>
        <taxon>Eukaryota</taxon>
        <taxon>Viridiplantae</taxon>
        <taxon>Streptophyta</taxon>
        <taxon>Embryophyta</taxon>
        <taxon>Tracheophyta</taxon>
        <taxon>Spermatophyta</taxon>
        <taxon>Magnoliopsida</taxon>
        <taxon>eudicotyledons</taxon>
        <taxon>Gunneridae</taxon>
        <taxon>Pentapetalae</taxon>
        <taxon>rosids</taxon>
        <taxon>malvids</taxon>
        <taxon>Malvales</taxon>
        <taxon>Malvaceae</taxon>
        <taxon>Malvoideae</taxon>
        <taxon>Hibiscus</taxon>
    </lineage>
</organism>
<dbReference type="EMBL" id="JBBPBN010000490">
    <property type="protein sequence ID" value="KAK8485619.1"/>
    <property type="molecule type" value="Genomic_DNA"/>
</dbReference>
<dbReference type="InterPro" id="IPR018203">
    <property type="entry name" value="GDP_dissociation_inhibitor"/>
</dbReference>
<dbReference type="Gene3D" id="3.50.50.60">
    <property type="entry name" value="FAD/NAD(P)-binding domain"/>
    <property type="match status" value="1"/>
</dbReference>
<reference evidence="1 2" key="1">
    <citation type="journal article" date="2024" name="G3 (Bethesda)">
        <title>Genome assembly of Hibiscus sabdariffa L. provides insights into metabolisms of medicinal natural products.</title>
        <authorList>
            <person name="Kim T."/>
        </authorList>
    </citation>
    <scope>NUCLEOTIDE SEQUENCE [LARGE SCALE GENOMIC DNA]</scope>
    <source>
        <strain evidence="1">TK-2024</strain>
        <tissue evidence="1">Old leaves</tissue>
    </source>
</reference>
<sequence>MKYGPDDNSVKFIGHALALHRDDRYLDEPALDTGKMVKLYAEFPVCFQGASSYIYPLYGVGELLQTFSRFIDVYGETYMLKNHECKIDFSTMVDDEFLERLGLKSD</sequence>
<evidence type="ECO:0000313" key="1">
    <source>
        <dbReference type="EMBL" id="KAK8485619.1"/>
    </source>
</evidence>
<proteinExistence type="predicted"/>
<evidence type="ECO:0000313" key="2">
    <source>
        <dbReference type="Proteomes" id="UP001396334"/>
    </source>
</evidence>
<dbReference type="PANTHER" id="PTHR11787">
    <property type="entry name" value="RAB GDP-DISSOCIATION INHIBITOR"/>
    <property type="match status" value="1"/>
</dbReference>
<dbReference type="PANTHER" id="PTHR11787:SF8">
    <property type="entry name" value="RAB GDP DISSOCIATION INHIBITOR"/>
    <property type="match status" value="1"/>
</dbReference>
<name>A0ABR1ZY22_9ROSI</name>
<comment type="caution">
    <text evidence="1">The sequence shown here is derived from an EMBL/GenBank/DDBJ whole genome shotgun (WGS) entry which is preliminary data.</text>
</comment>
<dbReference type="InterPro" id="IPR036188">
    <property type="entry name" value="FAD/NAD-bd_sf"/>
</dbReference>
<gene>
    <name evidence="1" type="ORF">V6N11_008482</name>
</gene>
<dbReference type="Pfam" id="PF00996">
    <property type="entry name" value="GDI"/>
    <property type="match status" value="1"/>
</dbReference>
<protein>
    <submittedName>
        <fullName evidence="1">Uncharacterized protein</fullName>
    </submittedName>
</protein>
<keyword evidence="2" id="KW-1185">Reference proteome</keyword>
<dbReference type="Proteomes" id="UP001396334">
    <property type="component" value="Unassembled WGS sequence"/>
</dbReference>
<dbReference type="PRINTS" id="PR00891">
    <property type="entry name" value="RABGDIREP"/>
</dbReference>
<accession>A0ABR1ZY22</accession>